<keyword evidence="2" id="KW-0167">Capsid protein</keyword>
<dbReference type="SUPFAM" id="SSF56112">
    <property type="entry name" value="Protein kinase-like (PK-like)"/>
    <property type="match status" value="1"/>
</dbReference>
<protein>
    <submittedName>
        <fullName evidence="2">Spore coat protein I</fullName>
    </submittedName>
</protein>
<dbReference type="PATRIC" id="fig|1121318.3.peg.360"/>
<gene>
    <name evidence="2" type="primary">cotI_1</name>
    <name evidence="2" type="ORF">CLHOM_03550</name>
</gene>
<evidence type="ECO:0000259" key="1">
    <source>
        <dbReference type="Pfam" id="PF01636"/>
    </source>
</evidence>
<feature type="domain" description="Aminoglycoside phosphotransferase" evidence="1">
    <location>
        <begin position="47"/>
        <end position="269"/>
    </location>
</feature>
<evidence type="ECO:0000313" key="3">
    <source>
        <dbReference type="Proteomes" id="UP000037043"/>
    </source>
</evidence>
<dbReference type="InterPro" id="IPR011009">
    <property type="entry name" value="Kinase-like_dom_sf"/>
</dbReference>
<dbReference type="NCBIfam" id="TIGR02906">
    <property type="entry name" value="spore_CotS"/>
    <property type="match status" value="1"/>
</dbReference>
<dbReference type="AlphaFoldDB" id="A0A0L6ZE34"/>
<keyword evidence="2" id="KW-0946">Virion</keyword>
<dbReference type="Pfam" id="PF01636">
    <property type="entry name" value="APH"/>
    <property type="match status" value="1"/>
</dbReference>
<evidence type="ECO:0000313" key="2">
    <source>
        <dbReference type="EMBL" id="KOA21225.1"/>
    </source>
</evidence>
<accession>A0A0L6ZE34</accession>
<dbReference type="Gene3D" id="3.90.1200.10">
    <property type="match status" value="1"/>
</dbReference>
<dbReference type="PANTHER" id="PTHR39179:SF1">
    <property type="entry name" value="SPORE COAT PROTEIN I"/>
    <property type="match status" value="1"/>
</dbReference>
<proteinExistence type="predicted"/>
<name>A0A0L6ZE34_9CLOT</name>
<sequence>MPLPANSYDVNLLSEENVKINILPYYNLENSKVTAIKFKDTDKQRAVYKITSSNGDFCLKKVYFDKDELLFVYSAIEWLYRNNIYVPRILPNKDKGRFVEYEDMLFILTPWIDGPKCNYSSKNQTLYSYKNLANMHFLSKGFFPVSGSTYRKGCNNLFLSINKHFENLLINSNLAFKEKDMFSKIYLNYFEKALYLANASLASLNLTDFDKLSISLCHMDYVSKNLIYDKNDNLWTIDFDKCRIDYCIYDLSYSLRRVLRRERSSWNIDILLECLKAYEEIKPLNVNEYSYLLGYLAFPQKYWKISRDYYKNINKCNKKSFINILSKSLRDIDDQIKFVDSFNQYINNKFSIK</sequence>
<dbReference type="InterPro" id="IPR002575">
    <property type="entry name" value="Aminoglycoside_PTrfase"/>
</dbReference>
<organism evidence="2 3">
    <name type="scientific">Clostridium homopropionicum DSM 5847</name>
    <dbReference type="NCBI Taxonomy" id="1121318"/>
    <lineage>
        <taxon>Bacteria</taxon>
        <taxon>Bacillati</taxon>
        <taxon>Bacillota</taxon>
        <taxon>Clostridia</taxon>
        <taxon>Eubacteriales</taxon>
        <taxon>Clostridiaceae</taxon>
        <taxon>Clostridium</taxon>
    </lineage>
</organism>
<dbReference type="InterPro" id="IPR047175">
    <property type="entry name" value="CotS-like"/>
</dbReference>
<dbReference type="GO" id="GO:0042601">
    <property type="term" value="C:endospore-forming forespore"/>
    <property type="evidence" value="ECO:0007669"/>
    <property type="project" value="TreeGrafter"/>
</dbReference>
<dbReference type="Gene3D" id="3.30.200.20">
    <property type="entry name" value="Phosphorylase Kinase, domain 1"/>
    <property type="match status" value="1"/>
</dbReference>
<comment type="caution">
    <text evidence="2">The sequence shown here is derived from an EMBL/GenBank/DDBJ whole genome shotgun (WGS) entry which is preliminary data.</text>
</comment>
<dbReference type="RefSeq" id="WP_052219956.1">
    <property type="nucleotide sequence ID" value="NZ_LHUR01000010.1"/>
</dbReference>
<dbReference type="PANTHER" id="PTHR39179">
    <property type="entry name" value="SPORE COAT PROTEIN I"/>
    <property type="match status" value="1"/>
</dbReference>
<dbReference type="Proteomes" id="UP000037043">
    <property type="component" value="Unassembled WGS sequence"/>
</dbReference>
<dbReference type="STRING" id="36844.SAMN04488501_107101"/>
<dbReference type="InterPro" id="IPR014255">
    <property type="entry name" value="Spore_coat_CotS"/>
</dbReference>
<reference evidence="3" key="1">
    <citation type="submission" date="2015-08" db="EMBL/GenBank/DDBJ databases">
        <title>Genome sequence of the strict anaerobe Clostridium homopropionicum LuHBu1 (DSM 5847T).</title>
        <authorList>
            <person name="Poehlein A."/>
            <person name="Beck M."/>
            <person name="Schiel-Bengelsdorf B."/>
            <person name="Bengelsdorf F.R."/>
            <person name="Daniel R."/>
            <person name="Duerre P."/>
        </authorList>
    </citation>
    <scope>NUCLEOTIDE SEQUENCE [LARGE SCALE GENOMIC DNA]</scope>
    <source>
        <strain evidence="3">DSM 5847</strain>
    </source>
</reference>
<dbReference type="EMBL" id="LHUR01000010">
    <property type="protein sequence ID" value="KOA21225.1"/>
    <property type="molecule type" value="Genomic_DNA"/>
</dbReference>
<keyword evidence="3" id="KW-1185">Reference proteome</keyword>